<dbReference type="CDD" id="cd12148">
    <property type="entry name" value="fungal_TF_MHR"/>
    <property type="match status" value="1"/>
</dbReference>
<feature type="region of interest" description="Disordered" evidence="6">
    <location>
        <begin position="177"/>
        <end position="221"/>
    </location>
</feature>
<evidence type="ECO:0000256" key="2">
    <source>
        <dbReference type="ARBA" id="ARBA00023015"/>
    </source>
</evidence>
<dbReference type="SMART" id="SM00906">
    <property type="entry name" value="Fungal_trans"/>
    <property type="match status" value="1"/>
</dbReference>
<accession>A0A2I2FV38</accession>
<keyword evidence="5" id="KW-0539">Nucleus</keyword>
<sequence length="749" mass="83431">MSPHSDRAGSPQDPRQTPEPDQLTGEVAGQACRECRRRKSKCDRILPVCHLCGRFNRRCMYEKQTRTPLTRTYLSKVETELAQTKALLRRFIARESPDGFQRDESVDPGTARAEGSSNEFFNPQPQVGVSDNAPRTEHGIDHYPIMNPAVPGQEVHSAPTLDGQALPLSAGASALAEAAQTGHSSRRAMPGASASRSAGTSALSLETPPASNNFEWDERMGAGGGDRFVDGMASLTSSSNEGGYLGSASGAALLRLTDTGSTERIDGYEAGAQERYHRHSDIPFALSSMSQLEPFIDAYFGLYHCSYPIVHEATFRAQFMEIIPRPSGNAWHVLLFVISAIGVFSSSTQPTDLDLALFNAAKARLSIDVLESGNLALVQALTLISNYLQKRNKPNSGYNYMGLARRVAMGIGLHKEFPNWDASLLTLEIRRRVWYCLYIFDIGAIITFSRPLDSPEDGVDVQLPLNTHDSDITAGTSSVPGPAKETTVYTHLRAQAEFHLATRHIYSKVISLPFPTAAEMIELDDHCIGKWLADLPPFFKEDAIQSPRFRLCHAILRWRCRNFRILMYRPFLVGRLMARIERGLEPRGRGDAQVDVAIERCLNEAREEVDLISMFWRHEKRTMMACWYGLYFLFQAILIPVICLRNDPQSPLADSWRGQILQAIEVFELMEPLNPTATRCLGVVRSLCGGYLHPNVHDWGPTEESPQTQLANLYPLMWPTLEIGQLDGTDPIVQESTIMEFMNRLPGME</sequence>
<evidence type="ECO:0000256" key="4">
    <source>
        <dbReference type="ARBA" id="ARBA00023163"/>
    </source>
</evidence>
<comment type="caution">
    <text evidence="8">The sequence shown here is derived from an EMBL/GenBank/DDBJ whole genome shotgun (WGS) entry which is preliminary data.</text>
</comment>
<organism evidence="8 9">
    <name type="scientific">Aspergillus steynii IBT 23096</name>
    <dbReference type="NCBI Taxonomy" id="1392250"/>
    <lineage>
        <taxon>Eukaryota</taxon>
        <taxon>Fungi</taxon>
        <taxon>Dikarya</taxon>
        <taxon>Ascomycota</taxon>
        <taxon>Pezizomycotina</taxon>
        <taxon>Eurotiomycetes</taxon>
        <taxon>Eurotiomycetidae</taxon>
        <taxon>Eurotiales</taxon>
        <taxon>Aspergillaceae</taxon>
        <taxon>Aspergillus</taxon>
        <taxon>Aspergillus subgen. Circumdati</taxon>
    </lineage>
</organism>
<dbReference type="CDD" id="cd00067">
    <property type="entry name" value="GAL4"/>
    <property type="match status" value="1"/>
</dbReference>
<feature type="compositionally biased region" description="Low complexity" evidence="6">
    <location>
        <begin position="191"/>
        <end position="205"/>
    </location>
</feature>
<reference evidence="8 9" key="1">
    <citation type="submission" date="2016-12" db="EMBL/GenBank/DDBJ databases">
        <title>The genomes of Aspergillus section Nigri reveals drivers in fungal speciation.</title>
        <authorList>
            <consortium name="DOE Joint Genome Institute"/>
            <person name="Vesth T.C."/>
            <person name="Nybo J."/>
            <person name="Theobald S."/>
            <person name="Brandl J."/>
            <person name="Frisvad J.C."/>
            <person name="Nielsen K.F."/>
            <person name="Lyhne E.K."/>
            <person name="Kogle M.E."/>
            <person name="Kuo A."/>
            <person name="Riley R."/>
            <person name="Clum A."/>
            <person name="Nolan M."/>
            <person name="Lipzen A."/>
            <person name="Salamov A."/>
            <person name="Henrissat B."/>
            <person name="Wiebenga A."/>
            <person name="De Vries R.P."/>
            <person name="Grigoriev I.V."/>
            <person name="Mortensen U.H."/>
            <person name="Andersen M.R."/>
            <person name="Baker S.E."/>
        </authorList>
    </citation>
    <scope>NUCLEOTIDE SEQUENCE [LARGE SCALE GENOMIC DNA]</scope>
    <source>
        <strain evidence="8 9">IBT 23096</strain>
    </source>
</reference>
<dbReference type="InterPro" id="IPR051127">
    <property type="entry name" value="Fungal_SecMet_Regulators"/>
</dbReference>
<proteinExistence type="predicted"/>
<evidence type="ECO:0000256" key="1">
    <source>
        <dbReference type="ARBA" id="ARBA00022723"/>
    </source>
</evidence>
<feature type="region of interest" description="Disordered" evidence="6">
    <location>
        <begin position="1"/>
        <end position="26"/>
    </location>
</feature>
<feature type="compositionally biased region" description="Polar residues" evidence="6">
    <location>
        <begin position="115"/>
        <end position="128"/>
    </location>
</feature>
<dbReference type="InterPro" id="IPR036864">
    <property type="entry name" value="Zn2-C6_fun-type_DNA-bd_sf"/>
</dbReference>
<dbReference type="InterPro" id="IPR007219">
    <property type="entry name" value="XnlR_reg_dom"/>
</dbReference>
<dbReference type="Proteomes" id="UP000234275">
    <property type="component" value="Unassembled WGS sequence"/>
</dbReference>
<dbReference type="SUPFAM" id="SSF57701">
    <property type="entry name" value="Zn2/Cys6 DNA-binding domain"/>
    <property type="match status" value="1"/>
</dbReference>
<keyword evidence="1" id="KW-0479">Metal-binding</keyword>
<dbReference type="GeneID" id="36558834"/>
<keyword evidence="9" id="KW-1185">Reference proteome</keyword>
<feature type="domain" description="Zn(2)-C6 fungal-type" evidence="7">
    <location>
        <begin position="31"/>
        <end position="61"/>
    </location>
</feature>
<dbReference type="RefSeq" id="XP_024699811.1">
    <property type="nucleotide sequence ID" value="XM_024851135.1"/>
</dbReference>
<dbReference type="PANTHER" id="PTHR47424:SF2">
    <property type="entry name" value="TRANSCRIPTION FACTOR DOMAIN-CONTAINING PROTEIN-RELATED"/>
    <property type="match status" value="1"/>
</dbReference>
<evidence type="ECO:0000256" key="6">
    <source>
        <dbReference type="SAM" id="MobiDB-lite"/>
    </source>
</evidence>
<dbReference type="GO" id="GO:0006351">
    <property type="term" value="P:DNA-templated transcription"/>
    <property type="evidence" value="ECO:0007669"/>
    <property type="project" value="InterPro"/>
</dbReference>
<dbReference type="GO" id="GO:0000978">
    <property type="term" value="F:RNA polymerase II cis-regulatory region sequence-specific DNA binding"/>
    <property type="evidence" value="ECO:0007669"/>
    <property type="project" value="TreeGrafter"/>
</dbReference>
<dbReference type="Pfam" id="PF04082">
    <property type="entry name" value="Fungal_trans"/>
    <property type="match status" value="1"/>
</dbReference>
<keyword evidence="3" id="KW-0238">DNA-binding</keyword>
<dbReference type="GO" id="GO:0000981">
    <property type="term" value="F:DNA-binding transcription factor activity, RNA polymerase II-specific"/>
    <property type="evidence" value="ECO:0007669"/>
    <property type="project" value="InterPro"/>
</dbReference>
<feature type="region of interest" description="Disordered" evidence="6">
    <location>
        <begin position="98"/>
        <end position="128"/>
    </location>
</feature>
<evidence type="ECO:0000256" key="5">
    <source>
        <dbReference type="ARBA" id="ARBA00023242"/>
    </source>
</evidence>
<dbReference type="PANTHER" id="PTHR47424">
    <property type="entry name" value="REGULATORY PROTEIN GAL4"/>
    <property type="match status" value="1"/>
</dbReference>
<protein>
    <recommendedName>
        <fullName evidence="7">Zn(2)-C6 fungal-type domain-containing protein</fullName>
    </recommendedName>
</protein>
<dbReference type="GO" id="GO:0000435">
    <property type="term" value="P:positive regulation of transcription from RNA polymerase II promoter by galactose"/>
    <property type="evidence" value="ECO:0007669"/>
    <property type="project" value="TreeGrafter"/>
</dbReference>
<keyword evidence="2" id="KW-0805">Transcription regulation</keyword>
<evidence type="ECO:0000313" key="9">
    <source>
        <dbReference type="Proteomes" id="UP000234275"/>
    </source>
</evidence>
<dbReference type="PROSITE" id="PS50048">
    <property type="entry name" value="ZN2_CY6_FUNGAL_2"/>
    <property type="match status" value="1"/>
</dbReference>
<keyword evidence="4" id="KW-0804">Transcription</keyword>
<gene>
    <name evidence="8" type="ORF">P170DRAFT_450591</name>
</gene>
<evidence type="ECO:0000259" key="7">
    <source>
        <dbReference type="PROSITE" id="PS50048"/>
    </source>
</evidence>
<dbReference type="PROSITE" id="PS00463">
    <property type="entry name" value="ZN2_CY6_FUNGAL_1"/>
    <property type="match status" value="1"/>
</dbReference>
<dbReference type="Gene3D" id="4.10.240.10">
    <property type="entry name" value="Zn(2)-C6 fungal-type DNA-binding domain"/>
    <property type="match status" value="1"/>
</dbReference>
<dbReference type="VEuPathDB" id="FungiDB:P170DRAFT_450591"/>
<dbReference type="AlphaFoldDB" id="A0A2I2FV38"/>
<dbReference type="GO" id="GO:0005634">
    <property type="term" value="C:nucleus"/>
    <property type="evidence" value="ECO:0007669"/>
    <property type="project" value="TreeGrafter"/>
</dbReference>
<dbReference type="InterPro" id="IPR001138">
    <property type="entry name" value="Zn2Cys6_DnaBD"/>
</dbReference>
<name>A0A2I2FV38_9EURO</name>
<dbReference type="EMBL" id="MSFO01000009">
    <property type="protein sequence ID" value="PLB44509.1"/>
    <property type="molecule type" value="Genomic_DNA"/>
</dbReference>
<evidence type="ECO:0000313" key="8">
    <source>
        <dbReference type="EMBL" id="PLB44509.1"/>
    </source>
</evidence>
<dbReference type="OrthoDB" id="2283488at2759"/>
<dbReference type="Pfam" id="PF00172">
    <property type="entry name" value="Zn_clus"/>
    <property type="match status" value="1"/>
</dbReference>
<dbReference type="SMART" id="SM00066">
    <property type="entry name" value="GAL4"/>
    <property type="match status" value="1"/>
</dbReference>
<dbReference type="GO" id="GO:0008270">
    <property type="term" value="F:zinc ion binding"/>
    <property type="evidence" value="ECO:0007669"/>
    <property type="project" value="InterPro"/>
</dbReference>
<evidence type="ECO:0000256" key="3">
    <source>
        <dbReference type="ARBA" id="ARBA00023125"/>
    </source>
</evidence>